<organism evidence="1 2">
    <name type="scientific">Colletotrichum truncatum</name>
    <name type="common">Anthracnose fungus</name>
    <name type="synonym">Colletotrichum capsici</name>
    <dbReference type="NCBI Taxonomy" id="5467"/>
    <lineage>
        <taxon>Eukaryota</taxon>
        <taxon>Fungi</taxon>
        <taxon>Dikarya</taxon>
        <taxon>Ascomycota</taxon>
        <taxon>Pezizomycotina</taxon>
        <taxon>Sordariomycetes</taxon>
        <taxon>Hypocreomycetidae</taxon>
        <taxon>Glomerellales</taxon>
        <taxon>Glomerellaceae</taxon>
        <taxon>Colletotrichum</taxon>
        <taxon>Colletotrichum truncatum species complex</taxon>
    </lineage>
</organism>
<keyword evidence="2" id="KW-1185">Reference proteome</keyword>
<proteinExistence type="predicted"/>
<reference evidence="1 2" key="1">
    <citation type="journal article" date="2020" name="Phytopathology">
        <title>Genome Sequence Resources of Colletotrichum truncatum, C. plurivorum, C. musicola, and C. sojae: Four Species Pathogenic to Soybean (Glycine max).</title>
        <authorList>
            <person name="Rogerio F."/>
            <person name="Boufleur T.R."/>
            <person name="Ciampi-Guillardi M."/>
            <person name="Sukno S.A."/>
            <person name="Thon M.R."/>
            <person name="Massola Junior N.S."/>
            <person name="Baroncelli R."/>
        </authorList>
    </citation>
    <scope>NUCLEOTIDE SEQUENCE [LARGE SCALE GENOMIC DNA]</scope>
    <source>
        <strain evidence="1 2">CMES1059</strain>
    </source>
</reference>
<protein>
    <submittedName>
        <fullName evidence="1">Multidrug resistance protein 3 (P glycoprotein 3)</fullName>
    </submittedName>
</protein>
<dbReference type="Proteomes" id="UP000805649">
    <property type="component" value="Unassembled WGS sequence"/>
</dbReference>
<evidence type="ECO:0000313" key="1">
    <source>
        <dbReference type="EMBL" id="KAL0931455.1"/>
    </source>
</evidence>
<accession>A0ACC3YHW4</accession>
<name>A0ACC3YHW4_COLTU</name>
<dbReference type="EMBL" id="VUJX02000010">
    <property type="protein sequence ID" value="KAL0931455.1"/>
    <property type="molecule type" value="Genomic_DNA"/>
</dbReference>
<sequence length="1267" mass="138796">MSASMEKQKPRNSVSDVVAGAGENSNAAGGYMRIFRYGDKVDFMMQAVALLCAIGSGVGMAMVNLVFGQFVTIITKYSSGSSSPADFRSDAARLALYFFLIGIGRFIVSYGYSTLFTLAGYRITRNIRREYLQAGLSQEIAYFDSGVGGSISMQATSNGKLIQAGISDKLGLVVQGLSAFISAFILAFVTNWKLTLITGCIAPAIILCTLVASYFETRYEVKILGWNAEAGSFTESILASARTIQAFELRSRLIQKFDGYLSESAKVGHKKSPVLGLLFSSEYFVMFAGIGLCFWQAISMIAKGEVDNVGDVFIVFMSVTVAAASLTAMAPHLIDFTRAASAASELFKLIDRKSAINPLDESGDRPTWVTGDVEFSNVTFSYPMRPDVKVLDNYSLHFPAGKTTALVGASGSGKSTIVGLLERWYDPASGTIKLDGRTINTLNVQWLRKQIRLVQQEPILFSGSVYDNIVTGLIGTPWENESRPDKLRRVQEAAKVAFAHQFITNLPNGYDTVIGERGGLLSGGQKQRVAIARSIISEPRILLLDEATSALDPNAEKVVQQALDNVSKGRTTITIAHKLATIRDADNIVVMEKGKIVEQGTHKSLLDQGGAYSRLVRAQDLAVKEDDSDGAASSDVEEHKAETLALAPTLTSHSSVGHNAMERLVERDDYDKWQRVGFLTTVRRILQGSPELKLYFLAVVTACCLGAGLYPGQAVLMASFIQVFEASGSDMRRRGNFLALMFFVAGIGAFFVYFTLGWCSNVVATELSRKLRRRIVDNILRQDLKFFDRPENTTGALTSRADSYPQAVFELMGFTIALILTAIISVLACSILAIVYSWRLGLVIVLAGLPPMLLAGYGRIRMDSAMDVKISKRFSHSASIASEAITAIRTVSSLSIEKYVLERYTNELDQANNDSRKAILLIMLPFAFTQSVEYWFLALGFWYGCRLVSFGNLGMVNFFISFLSVFFSGQQASILFGFSSSMTKAVNAANYMFWLDQLQPVIRETPENRDFGPEKYAAMEFDQVRFSYPMRPQTRVLRGVNLSIRQGQFVAFVGASGCGKSTMIAILQRFYDPVSGHLKVDGKAVDQMNPWLFRKDIALVQQEPVLYPGTIRMNISLGIPSDNLATVTEADIIEACRAANAWDFISSLPEGLDTPCGANGTQLSGGQRQRIAIARALIRNPRVLLLDEATSALDTQSERVVQEALNKAASSGERITIAVAHRLSTIRHADIICVFHGGRIVEQGTHEQLLVKGELYKKMCEAQSLGT</sequence>
<evidence type="ECO:0000313" key="2">
    <source>
        <dbReference type="Proteomes" id="UP000805649"/>
    </source>
</evidence>
<comment type="caution">
    <text evidence="1">The sequence shown here is derived from an EMBL/GenBank/DDBJ whole genome shotgun (WGS) entry which is preliminary data.</text>
</comment>
<gene>
    <name evidence="1" type="ORF">CTRU02_214190</name>
</gene>